<keyword evidence="3" id="KW-1185">Reference proteome</keyword>
<sequence length="33" mass="3593">MNFKLSIAVLLAALNMAFAAPLPNRGPHDWAEI</sequence>
<comment type="caution">
    <text evidence="2">The sequence shown here is derived from an EMBL/GenBank/DDBJ whole genome shotgun (WGS) entry which is preliminary data.</text>
</comment>
<evidence type="ECO:0000313" key="3">
    <source>
        <dbReference type="Proteomes" id="UP000701801"/>
    </source>
</evidence>
<feature type="signal peptide" evidence="1">
    <location>
        <begin position="1"/>
        <end position="19"/>
    </location>
</feature>
<proteinExistence type="predicted"/>
<name>A0A9N9LG36_9HELO</name>
<evidence type="ECO:0000313" key="2">
    <source>
        <dbReference type="EMBL" id="CAG8973403.1"/>
    </source>
</evidence>
<dbReference type="AlphaFoldDB" id="A0A9N9LG36"/>
<organism evidence="2 3">
    <name type="scientific">Hymenoscyphus albidus</name>
    <dbReference type="NCBI Taxonomy" id="595503"/>
    <lineage>
        <taxon>Eukaryota</taxon>
        <taxon>Fungi</taxon>
        <taxon>Dikarya</taxon>
        <taxon>Ascomycota</taxon>
        <taxon>Pezizomycotina</taxon>
        <taxon>Leotiomycetes</taxon>
        <taxon>Helotiales</taxon>
        <taxon>Helotiaceae</taxon>
        <taxon>Hymenoscyphus</taxon>
    </lineage>
</organism>
<evidence type="ECO:0000256" key="1">
    <source>
        <dbReference type="SAM" id="SignalP"/>
    </source>
</evidence>
<reference evidence="2" key="1">
    <citation type="submission" date="2021-07" db="EMBL/GenBank/DDBJ databases">
        <authorList>
            <person name="Durling M."/>
        </authorList>
    </citation>
    <scope>NUCLEOTIDE SEQUENCE</scope>
</reference>
<feature type="chain" id="PRO_5040193577" evidence="1">
    <location>
        <begin position="20"/>
        <end position="33"/>
    </location>
</feature>
<dbReference type="OrthoDB" id="10455523at2759"/>
<gene>
    <name evidence="2" type="ORF">HYALB_00000167</name>
</gene>
<dbReference type="EMBL" id="CAJVRM010000068">
    <property type="protein sequence ID" value="CAG8973403.1"/>
    <property type="molecule type" value="Genomic_DNA"/>
</dbReference>
<keyword evidence="1" id="KW-0732">Signal</keyword>
<protein>
    <submittedName>
        <fullName evidence="2">Uncharacterized protein</fullName>
    </submittedName>
</protein>
<dbReference type="Proteomes" id="UP000701801">
    <property type="component" value="Unassembled WGS sequence"/>
</dbReference>
<accession>A0A9N9LG36</accession>